<reference evidence="3" key="3">
    <citation type="journal article" date="2010" name="Genome Res.">
        <title>Population genomic sequencing of Coccidioides fungi reveals recent hybridization and transposon control.</title>
        <authorList>
            <person name="Neafsey D.E."/>
            <person name="Barker B.M."/>
            <person name="Sharpton T.J."/>
            <person name="Stajich J.E."/>
            <person name="Park D.J."/>
            <person name="Whiston E."/>
            <person name="Hung C.-Y."/>
            <person name="McMahan C."/>
            <person name="White J."/>
            <person name="Sykes S."/>
            <person name="Heiman D."/>
            <person name="Young S."/>
            <person name="Zeng Q."/>
            <person name="Abouelleil A."/>
            <person name="Aftuck L."/>
            <person name="Bessette D."/>
            <person name="Brown A."/>
            <person name="FitzGerald M."/>
            <person name="Lui A."/>
            <person name="Macdonald J.P."/>
            <person name="Priest M."/>
            <person name="Orbach M.J."/>
            <person name="Galgiani J.N."/>
            <person name="Kirkland T.N."/>
            <person name="Cole G.T."/>
            <person name="Birren B.W."/>
            <person name="Henn M.R."/>
            <person name="Taylor J.W."/>
            <person name="Rounsley S.D."/>
        </authorList>
    </citation>
    <scope>NUCLEOTIDE SEQUENCE [LARGE SCALE GENOMIC DNA]</scope>
    <source>
        <strain evidence="3">RMSCC 3488</strain>
    </source>
</reference>
<reference evidence="3" key="2">
    <citation type="journal article" date="2009" name="Genome Res.">
        <title>Comparative genomic analyses of the human fungal pathogens Coccidioides and their relatives.</title>
        <authorList>
            <person name="Sharpton T.J."/>
            <person name="Stajich J.E."/>
            <person name="Rounsley S.D."/>
            <person name="Gardner M.J."/>
            <person name="Wortman J.R."/>
            <person name="Jordar V.S."/>
            <person name="Maiti R."/>
            <person name="Kodira C.D."/>
            <person name="Neafsey D.E."/>
            <person name="Zeng Q."/>
            <person name="Hung C.-Y."/>
            <person name="McMahan C."/>
            <person name="Muszewska A."/>
            <person name="Grynberg M."/>
            <person name="Mandel M.A."/>
            <person name="Kellner E.M."/>
            <person name="Barker B.M."/>
            <person name="Galgiani J.N."/>
            <person name="Orbach M.J."/>
            <person name="Kirkland T.N."/>
            <person name="Cole G.T."/>
            <person name="Henn M.R."/>
            <person name="Birren B.W."/>
            <person name="Taylor J.W."/>
        </authorList>
    </citation>
    <scope>NUCLEOTIDE SEQUENCE [LARGE SCALE GENOMIC DNA]</scope>
    <source>
        <strain evidence="3">RMSCC 3488</strain>
    </source>
</reference>
<dbReference type="OrthoDB" id="515692at2759"/>
<dbReference type="Proteomes" id="UP000054567">
    <property type="component" value="Unassembled WGS sequence"/>
</dbReference>
<proteinExistence type="predicted"/>
<protein>
    <submittedName>
        <fullName evidence="2">Uncharacterized protein</fullName>
    </submittedName>
</protein>
<sequence>MATQAQSQAQAKALGSASGAADANASGGARTRPLTSTPCLPSATANSALFQRIPPEIRRLILVEAFGGSPMHFDLRLLHPLKKHPPKRSGTHGHSAPDDFAPRQWQWCSSVCHNVHHGYALTSPGYEFFDLDDLSFGGQLMLHMLRVLRCSTGQTGYALKEHIYCVGYRTPCCLSVVLRLGPFSYIGIFTRGSIVQALVKGRNIPPGSDIEGFISLLNIFPEVLPNITFLYLSLQGNLGFPAVDRRGTSEGDEMTINASEELLQLVDQMVVKLHRLSHCHISLPTSYFRALNFKENGIRFTPHNLFSQEPLWRVLPVQNDSQQEEGARPVLKGYWIRPGEHDWYHPQDYIPGQVLRL</sequence>
<evidence type="ECO:0000313" key="2">
    <source>
        <dbReference type="EMBL" id="KMM66483.1"/>
    </source>
</evidence>
<feature type="compositionally biased region" description="Low complexity" evidence="1">
    <location>
        <begin position="16"/>
        <end position="29"/>
    </location>
</feature>
<gene>
    <name evidence="2" type="ORF">CPAG_02822</name>
</gene>
<reference evidence="2 3" key="1">
    <citation type="submission" date="2007-06" db="EMBL/GenBank/DDBJ databases">
        <title>The Genome Sequence of Coccidioides posadasii RMSCC_3488.</title>
        <authorList>
            <consortium name="Coccidioides Genome Resources Consortium"/>
            <consortium name="The Broad Institute Genome Sequencing Platform"/>
            <person name="Henn M.R."/>
            <person name="Sykes S."/>
            <person name="Young S."/>
            <person name="Jaffe D."/>
            <person name="Berlin A."/>
            <person name="Alvarez P."/>
            <person name="Butler J."/>
            <person name="Gnerre S."/>
            <person name="Grabherr M."/>
            <person name="Mauceli E."/>
            <person name="Brockman W."/>
            <person name="Kodira C."/>
            <person name="Alvarado L."/>
            <person name="Zeng Q."/>
            <person name="Crawford M."/>
            <person name="Antoine C."/>
            <person name="Devon K."/>
            <person name="Galgiani J."/>
            <person name="Orsborn K."/>
            <person name="Lewis M.L."/>
            <person name="Nusbaum C."/>
            <person name="Galagan J."/>
            <person name="Birren B."/>
        </authorList>
    </citation>
    <scope>NUCLEOTIDE SEQUENCE [LARGE SCALE GENOMIC DNA]</scope>
    <source>
        <strain evidence="2 3">RMSCC 3488</strain>
    </source>
</reference>
<organism evidence="2 3">
    <name type="scientific">Coccidioides posadasii RMSCC 3488</name>
    <dbReference type="NCBI Taxonomy" id="454284"/>
    <lineage>
        <taxon>Eukaryota</taxon>
        <taxon>Fungi</taxon>
        <taxon>Dikarya</taxon>
        <taxon>Ascomycota</taxon>
        <taxon>Pezizomycotina</taxon>
        <taxon>Eurotiomycetes</taxon>
        <taxon>Eurotiomycetidae</taxon>
        <taxon>Onygenales</taxon>
        <taxon>Onygenaceae</taxon>
        <taxon>Coccidioides</taxon>
    </lineage>
</organism>
<name>A0A0J6F8H0_COCPO</name>
<dbReference type="EMBL" id="DS268109">
    <property type="protein sequence ID" value="KMM66483.1"/>
    <property type="molecule type" value="Genomic_DNA"/>
</dbReference>
<dbReference type="AlphaFoldDB" id="A0A0J6F8H0"/>
<dbReference type="VEuPathDB" id="FungiDB:CPAG_02822"/>
<accession>A0A0J6F8H0</accession>
<evidence type="ECO:0000256" key="1">
    <source>
        <dbReference type="SAM" id="MobiDB-lite"/>
    </source>
</evidence>
<evidence type="ECO:0000313" key="3">
    <source>
        <dbReference type="Proteomes" id="UP000054567"/>
    </source>
</evidence>
<feature type="region of interest" description="Disordered" evidence="1">
    <location>
        <begin position="16"/>
        <end position="39"/>
    </location>
</feature>